<dbReference type="Gene3D" id="3.40.50.300">
    <property type="entry name" value="P-loop containing nucleotide triphosphate hydrolases"/>
    <property type="match status" value="1"/>
</dbReference>
<sequence length="291" mass="33631">MRIEIVNLNKYYGKKHILKDINITLENGVYGLIGPNGVGKTTFLHVLLSLLSFENGKISVDDKIVFASDDYIRKIGYLPQYPTFYPSFTAYDFLCYMCVLKDIKKELINEKVEELLRLVNLNEERDTLIKSFSGGMRQRLGIAQALINDPELLVLDEPTAGLDPKERIRFRNIISRLSKNRIVIFSSHIISDIEYIADKIVLLKDGKIIEESTQSEILNKISESIQELVVNQNELDNLFTKMQIIRINQTDNQKYKIRVISNESIGKQVQANIEDIYMYYFGDKNEKNDTF</sequence>
<dbReference type="AlphaFoldDB" id="A0A3E3EFB5"/>
<evidence type="ECO:0000256" key="3">
    <source>
        <dbReference type="ARBA" id="ARBA00022741"/>
    </source>
</evidence>
<dbReference type="SUPFAM" id="SSF52540">
    <property type="entry name" value="P-loop containing nucleoside triphosphate hydrolases"/>
    <property type="match status" value="1"/>
</dbReference>
<protein>
    <submittedName>
        <fullName evidence="6">ABC transporter ATP-binding protein</fullName>
    </submittedName>
</protein>
<keyword evidence="2" id="KW-0813">Transport</keyword>
<dbReference type="InterPro" id="IPR003593">
    <property type="entry name" value="AAA+_ATPase"/>
</dbReference>
<comment type="caution">
    <text evidence="6">The sequence shown here is derived from an EMBL/GenBank/DDBJ whole genome shotgun (WGS) entry which is preliminary data.</text>
</comment>
<dbReference type="Pfam" id="PF00005">
    <property type="entry name" value="ABC_tran"/>
    <property type="match status" value="1"/>
</dbReference>
<dbReference type="CDD" id="cd03264">
    <property type="entry name" value="ABC_drug_resistance_like"/>
    <property type="match status" value="1"/>
</dbReference>
<name>A0A3E3EFB5_9FIRM</name>
<dbReference type="GO" id="GO:0005524">
    <property type="term" value="F:ATP binding"/>
    <property type="evidence" value="ECO:0007669"/>
    <property type="project" value="UniProtKB-KW"/>
</dbReference>
<evidence type="ECO:0000256" key="4">
    <source>
        <dbReference type="ARBA" id="ARBA00022840"/>
    </source>
</evidence>
<dbReference type="PANTHER" id="PTHR43335:SF2">
    <property type="entry name" value="ABC TRANSPORTER, ATP-BINDING PROTEIN"/>
    <property type="match status" value="1"/>
</dbReference>
<evidence type="ECO:0000313" key="6">
    <source>
        <dbReference type="EMBL" id="RGD86459.1"/>
    </source>
</evidence>
<organism evidence="6 7">
    <name type="scientific">Thomasclavelia ramosa</name>
    <dbReference type="NCBI Taxonomy" id="1547"/>
    <lineage>
        <taxon>Bacteria</taxon>
        <taxon>Bacillati</taxon>
        <taxon>Bacillota</taxon>
        <taxon>Erysipelotrichia</taxon>
        <taxon>Erysipelotrichales</taxon>
        <taxon>Coprobacillaceae</taxon>
        <taxon>Thomasclavelia</taxon>
    </lineage>
</organism>
<dbReference type="InterPro" id="IPR003439">
    <property type="entry name" value="ABC_transporter-like_ATP-bd"/>
</dbReference>
<dbReference type="EMBL" id="QUSL01000005">
    <property type="protein sequence ID" value="RGD86459.1"/>
    <property type="molecule type" value="Genomic_DNA"/>
</dbReference>
<dbReference type="PROSITE" id="PS00211">
    <property type="entry name" value="ABC_TRANSPORTER_1"/>
    <property type="match status" value="1"/>
</dbReference>
<reference evidence="6 7" key="1">
    <citation type="submission" date="2018-08" db="EMBL/GenBank/DDBJ databases">
        <title>A genome reference for cultivated species of the human gut microbiota.</title>
        <authorList>
            <person name="Zou Y."/>
            <person name="Xue W."/>
            <person name="Luo G."/>
        </authorList>
    </citation>
    <scope>NUCLEOTIDE SEQUENCE [LARGE SCALE GENOMIC DNA]</scope>
    <source>
        <strain evidence="6 7">OM06-4</strain>
    </source>
</reference>
<accession>A0A3E3EFB5</accession>
<comment type="similarity">
    <text evidence="1">Belongs to the ABC transporter superfamily.</text>
</comment>
<dbReference type="InterPro" id="IPR017871">
    <property type="entry name" value="ABC_transporter-like_CS"/>
</dbReference>
<evidence type="ECO:0000259" key="5">
    <source>
        <dbReference type="PROSITE" id="PS50893"/>
    </source>
</evidence>
<feature type="domain" description="ABC transporter" evidence="5">
    <location>
        <begin position="3"/>
        <end position="230"/>
    </location>
</feature>
<evidence type="ECO:0000256" key="1">
    <source>
        <dbReference type="ARBA" id="ARBA00005417"/>
    </source>
</evidence>
<dbReference type="SMART" id="SM00382">
    <property type="entry name" value="AAA"/>
    <property type="match status" value="1"/>
</dbReference>
<dbReference type="PANTHER" id="PTHR43335">
    <property type="entry name" value="ABC TRANSPORTER, ATP-BINDING PROTEIN"/>
    <property type="match status" value="1"/>
</dbReference>
<keyword evidence="4 6" id="KW-0067">ATP-binding</keyword>
<evidence type="ECO:0000256" key="2">
    <source>
        <dbReference type="ARBA" id="ARBA00022448"/>
    </source>
</evidence>
<dbReference type="Proteomes" id="UP000261032">
    <property type="component" value="Unassembled WGS sequence"/>
</dbReference>
<dbReference type="PROSITE" id="PS50893">
    <property type="entry name" value="ABC_TRANSPORTER_2"/>
    <property type="match status" value="1"/>
</dbReference>
<keyword evidence="3" id="KW-0547">Nucleotide-binding</keyword>
<proteinExistence type="inferred from homology"/>
<gene>
    <name evidence="6" type="ORF">DXB93_04580</name>
</gene>
<dbReference type="RefSeq" id="WP_117580787.1">
    <property type="nucleotide sequence ID" value="NZ_CP176642.1"/>
</dbReference>
<dbReference type="GO" id="GO:0016887">
    <property type="term" value="F:ATP hydrolysis activity"/>
    <property type="evidence" value="ECO:0007669"/>
    <property type="project" value="InterPro"/>
</dbReference>
<evidence type="ECO:0000313" key="7">
    <source>
        <dbReference type="Proteomes" id="UP000261032"/>
    </source>
</evidence>
<dbReference type="InterPro" id="IPR027417">
    <property type="entry name" value="P-loop_NTPase"/>
</dbReference>